<organism evidence="3 4">
    <name type="scientific">Ananas comosus</name>
    <name type="common">Pineapple</name>
    <name type="synonym">Ananas ananas</name>
    <dbReference type="NCBI Taxonomy" id="4615"/>
    <lineage>
        <taxon>Eukaryota</taxon>
        <taxon>Viridiplantae</taxon>
        <taxon>Streptophyta</taxon>
        <taxon>Embryophyta</taxon>
        <taxon>Tracheophyta</taxon>
        <taxon>Spermatophyta</taxon>
        <taxon>Magnoliopsida</taxon>
        <taxon>Liliopsida</taxon>
        <taxon>Poales</taxon>
        <taxon>Bromeliaceae</taxon>
        <taxon>Bromelioideae</taxon>
        <taxon>Ananas</taxon>
    </lineage>
</organism>
<evidence type="ECO:0000259" key="2">
    <source>
        <dbReference type="Pfam" id="PF07859"/>
    </source>
</evidence>
<dbReference type="AlphaFoldDB" id="A0A199V856"/>
<evidence type="ECO:0000313" key="4">
    <source>
        <dbReference type="Proteomes" id="UP000092600"/>
    </source>
</evidence>
<dbReference type="STRING" id="4615.A0A199V856"/>
<dbReference type="PANTHER" id="PTHR23024">
    <property type="entry name" value="ARYLACETAMIDE DEACETYLASE"/>
    <property type="match status" value="1"/>
</dbReference>
<comment type="caution">
    <text evidence="3">The sequence shown here is derived from an EMBL/GenBank/DDBJ whole genome shotgun (WGS) entry which is preliminary data.</text>
</comment>
<dbReference type="Pfam" id="PF07859">
    <property type="entry name" value="Abhydrolase_3"/>
    <property type="match status" value="1"/>
</dbReference>
<dbReference type="InterPro" id="IPR029058">
    <property type="entry name" value="AB_hydrolase_fold"/>
</dbReference>
<dbReference type="InterPro" id="IPR033140">
    <property type="entry name" value="Lipase_GDXG_put_SER_AS"/>
</dbReference>
<feature type="active site" evidence="1">
    <location>
        <position position="181"/>
    </location>
</feature>
<sequence length="343" mass="37965">MASPLATANPLSSPPPPPPHVVEDCRGAIRVLSDGTILRSPDPIFPVTVHDDGSVEWKDSLYDPQHDLHLRLYRPRRDRSSDHYSSEKLPLLFYFHGGGFCIGSRTWPNFHAWCLRLAAELNVFVISADYRLAPEHRLPAAVDDGATALSWLRSQAEAGAGADPWIAESVDFGRVFVSGDSAGGNITHHMAVRFGPAGLGPVRVRGFILLMPAFGGAQPTRSESECPPDAFLNREQSERYCRLMLPPGATKDYPVFNPFGPESPNLGPVETGPILMVVAERDVLRDREVDYVMKMRELGKHVELVEFAGQQHGFFEVDPYAEPVDELIRLIGRFMDQFGHDSA</sequence>
<name>A0A199V856_ANACO</name>
<dbReference type="InterPro" id="IPR050466">
    <property type="entry name" value="Carboxylest/Gibb_receptor"/>
</dbReference>
<dbReference type="PANTHER" id="PTHR23024:SF442">
    <property type="entry name" value="OS07G0162400 PROTEIN"/>
    <property type="match status" value="1"/>
</dbReference>
<dbReference type="PROSITE" id="PS01174">
    <property type="entry name" value="LIPASE_GDXG_SER"/>
    <property type="match status" value="1"/>
</dbReference>
<dbReference type="Proteomes" id="UP000092600">
    <property type="component" value="Unassembled WGS sequence"/>
</dbReference>
<dbReference type="SUPFAM" id="SSF53474">
    <property type="entry name" value="alpha/beta-Hydrolases"/>
    <property type="match status" value="1"/>
</dbReference>
<dbReference type="Gene3D" id="3.40.50.1820">
    <property type="entry name" value="alpha/beta hydrolase"/>
    <property type="match status" value="1"/>
</dbReference>
<evidence type="ECO:0000256" key="1">
    <source>
        <dbReference type="PROSITE-ProRule" id="PRU10038"/>
    </source>
</evidence>
<accession>A0A199V856</accession>
<feature type="domain" description="Alpha/beta hydrolase fold-3" evidence="2">
    <location>
        <begin position="92"/>
        <end position="315"/>
    </location>
</feature>
<evidence type="ECO:0000313" key="3">
    <source>
        <dbReference type="EMBL" id="OAY73277.1"/>
    </source>
</evidence>
<gene>
    <name evidence="3" type="ORF">ACMD2_02832</name>
</gene>
<dbReference type="GO" id="GO:0016787">
    <property type="term" value="F:hydrolase activity"/>
    <property type="evidence" value="ECO:0007669"/>
    <property type="project" value="InterPro"/>
</dbReference>
<proteinExistence type="predicted"/>
<dbReference type="InterPro" id="IPR013094">
    <property type="entry name" value="AB_hydrolase_3"/>
</dbReference>
<reference evidence="3 4" key="1">
    <citation type="journal article" date="2016" name="DNA Res.">
        <title>The draft genome of MD-2 pineapple using hybrid error correction of long reads.</title>
        <authorList>
            <person name="Redwan R.M."/>
            <person name="Saidin A."/>
            <person name="Kumar S.V."/>
        </authorList>
    </citation>
    <scope>NUCLEOTIDE SEQUENCE [LARGE SCALE GENOMIC DNA]</scope>
    <source>
        <strain evidence="4">cv. MD2</strain>
        <tissue evidence="3">Leaf</tissue>
    </source>
</reference>
<protein>
    <submittedName>
        <fullName evidence="3">Putative carboxylesterase 15</fullName>
    </submittedName>
</protein>
<dbReference type="EMBL" id="LSRQ01002777">
    <property type="protein sequence ID" value="OAY73277.1"/>
    <property type="molecule type" value="Genomic_DNA"/>
</dbReference>